<sequence length="90" mass="9378">MSKVSGVSGVPGVPNKSDARSHCIATSAFVISHVFPNRISDCLGLVEVAVAGVMLNTENGLGDTEMPSSSNVVVSLVTIFNKVFLVIFVL</sequence>
<accession>E2BT27</accession>
<proteinExistence type="predicted"/>
<keyword evidence="2" id="KW-1185">Reference proteome</keyword>
<dbReference type="EMBL" id="GL450325">
    <property type="protein sequence ID" value="EFN81157.1"/>
    <property type="molecule type" value="Genomic_DNA"/>
</dbReference>
<dbReference type="AlphaFoldDB" id="E2BT27"/>
<name>E2BT27_HARSA</name>
<protein>
    <submittedName>
        <fullName evidence="1">Uncharacterized protein</fullName>
    </submittedName>
</protein>
<dbReference type="Proteomes" id="UP000008237">
    <property type="component" value="Unassembled WGS sequence"/>
</dbReference>
<gene>
    <name evidence="1" type="ORF">EAI_00678</name>
</gene>
<reference evidence="1 2" key="1">
    <citation type="journal article" date="2010" name="Science">
        <title>Genomic comparison of the ants Camponotus floridanus and Harpegnathos saltator.</title>
        <authorList>
            <person name="Bonasio R."/>
            <person name="Zhang G."/>
            <person name="Ye C."/>
            <person name="Mutti N.S."/>
            <person name="Fang X."/>
            <person name="Qin N."/>
            <person name="Donahue G."/>
            <person name="Yang P."/>
            <person name="Li Q."/>
            <person name="Li C."/>
            <person name="Zhang P."/>
            <person name="Huang Z."/>
            <person name="Berger S.L."/>
            <person name="Reinberg D."/>
            <person name="Wang J."/>
            <person name="Liebig J."/>
        </authorList>
    </citation>
    <scope>NUCLEOTIDE SEQUENCE [LARGE SCALE GENOMIC DNA]</scope>
    <source>
        <strain evidence="1 2">R22 G/1</strain>
    </source>
</reference>
<evidence type="ECO:0000313" key="2">
    <source>
        <dbReference type="Proteomes" id="UP000008237"/>
    </source>
</evidence>
<dbReference type="InParanoid" id="E2BT27"/>
<evidence type="ECO:0000313" key="1">
    <source>
        <dbReference type="EMBL" id="EFN81157.1"/>
    </source>
</evidence>
<organism evidence="2">
    <name type="scientific">Harpegnathos saltator</name>
    <name type="common">Jerdon's jumping ant</name>
    <dbReference type="NCBI Taxonomy" id="610380"/>
    <lineage>
        <taxon>Eukaryota</taxon>
        <taxon>Metazoa</taxon>
        <taxon>Ecdysozoa</taxon>
        <taxon>Arthropoda</taxon>
        <taxon>Hexapoda</taxon>
        <taxon>Insecta</taxon>
        <taxon>Pterygota</taxon>
        <taxon>Neoptera</taxon>
        <taxon>Endopterygota</taxon>
        <taxon>Hymenoptera</taxon>
        <taxon>Apocrita</taxon>
        <taxon>Aculeata</taxon>
        <taxon>Formicoidea</taxon>
        <taxon>Formicidae</taxon>
        <taxon>Ponerinae</taxon>
        <taxon>Ponerini</taxon>
        <taxon>Harpegnathos</taxon>
    </lineage>
</organism>